<feature type="transmembrane region" description="Helical" evidence="6">
    <location>
        <begin position="15"/>
        <end position="37"/>
    </location>
</feature>
<dbReference type="RefSeq" id="WP_227229625.1">
    <property type="nucleotide sequence ID" value="NZ_JAJCVJ010000002.1"/>
</dbReference>
<dbReference type="EMBL" id="JBHSKX010000002">
    <property type="protein sequence ID" value="MFC5367368.1"/>
    <property type="molecule type" value="Genomic_DNA"/>
</dbReference>
<dbReference type="Pfam" id="PF04138">
    <property type="entry name" value="GtrA_DPMS_TM"/>
    <property type="match status" value="1"/>
</dbReference>
<dbReference type="GO" id="GO:0016020">
    <property type="term" value="C:membrane"/>
    <property type="evidence" value="ECO:0007669"/>
    <property type="project" value="UniProtKB-SubCell"/>
</dbReference>
<keyword evidence="3 6" id="KW-0812">Transmembrane</keyword>
<comment type="similarity">
    <text evidence="2">Belongs to the GtrA family.</text>
</comment>
<evidence type="ECO:0000256" key="1">
    <source>
        <dbReference type="ARBA" id="ARBA00004141"/>
    </source>
</evidence>
<dbReference type="InterPro" id="IPR007267">
    <property type="entry name" value="GtrA_DPMS_TM"/>
</dbReference>
<gene>
    <name evidence="8" type="ORF">ACFPJ5_10500</name>
</gene>
<evidence type="ECO:0000259" key="7">
    <source>
        <dbReference type="Pfam" id="PF04138"/>
    </source>
</evidence>
<dbReference type="PANTHER" id="PTHR38459:SF1">
    <property type="entry name" value="PROPHAGE BACTOPRENOL-LINKED GLUCOSE TRANSLOCASE HOMOLOG"/>
    <property type="match status" value="1"/>
</dbReference>
<protein>
    <submittedName>
        <fullName evidence="8">GtrA family protein</fullName>
    </submittedName>
</protein>
<feature type="domain" description="GtrA/DPMS transmembrane" evidence="7">
    <location>
        <begin position="17"/>
        <end position="144"/>
    </location>
</feature>
<feature type="transmembrane region" description="Helical" evidence="6">
    <location>
        <begin position="88"/>
        <end position="107"/>
    </location>
</feature>
<keyword evidence="5 6" id="KW-0472">Membrane</keyword>
<evidence type="ECO:0000313" key="8">
    <source>
        <dbReference type="EMBL" id="MFC5367368.1"/>
    </source>
</evidence>
<evidence type="ECO:0000256" key="6">
    <source>
        <dbReference type="SAM" id="Phobius"/>
    </source>
</evidence>
<accession>A0ABD5RCA8</accession>
<sequence length="149" mass="15835">MTEGRLDALLSGVRFGQFASVGALGAVCDTSLVVLLTTYGGVYRGSAKLVGAEVAIVVMFLVNEHWTFSTEGGAGRWSFLRRFLKSNLVRAGGVLVATVVFVFVSGLDYRLPVGGESLWLVFANGVGIGVGMFVNYVAESLFTWRVGSS</sequence>
<feature type="transmembrane region" description="Helical" evidence="6">
    <location>
        <begin position="49"/>
        <end position="68"/>
    </location>
</feature>
<organism evidence="8 9">
    <name type="scientific">Salinirubrum litoreum</name>
    <dbReference type="NCBI Taxonomy" id="1126234"/>
    <lineage>
        <taxon>Archaea</taxon>
        <taxon>Methanobacteriati</taxon>
        <taxon>Methanobacteriota</taxon>
        <taxon>Stenosarchaea group</taxon>
        <taxon>Halobacteria</taxon>
        <taxon>Halobacteriales</taxon>
        <taxon>Haloferacaceae</taxon>
        <taxon>Salinirubrum</taxon>
    </lineage>
</organism>
<keyword evidence="9" id="KW-1185">Reference proteome</keyword>
<reference evidence="8 9" key="1">
    <citation type="journal article" date="2019" name="Int. J. Syst. Evol. Microbiol.">
        <title>The Global Catalogue of Microorganisms (GCM) 10K type strain sequencing project: providing services to taxonomists for standard genome sequencing and annotation.</title>
        <authorList>
            <consortium name="The Broad Institute Genomics Platform"/>
            <consortium name="The Broad Institute Genome Sequencing Center for Infectious Disease"/>
            <person name="Wu L."/>
            <person name="Ma J."/>
        </authorList>
    </citation>
    <scope>NUCLEOTIDE SEQUENCE [LARGE SCALE GENOMIC DNA]</scope>
    <source>
        <strain evidence="8 9">CGMCC 1.12237</strain>
    </source>
</reference>
<dbReference type="PANTHER" id="PTHR38459">
    <property type="entry name" value="PROPHAGE BACTOPRENOL-LINKED GLUCOSE TRANSLOCASE HOMOLOG"/>
    <property type="match status" value="1"/>
</dbReference>
<comment type="subcellular location">
    <subcellularLocation>
        <location evidence="1">Membrane</location>
        <topology evidence="1">Multi-pass membrane protein</topology>
    </subcellularLocation>
</comment>
<evidence type="ECO:0000256" key="4">
    <source>
        <dbReference type="ARBA" id="ARBA00022989"/>
    </source>
</evidence>
<evidence type="ECO:0000256" key="2">
    <source>
        <dbReference type="ARBA" id="ARBA00009399"/>
    </source>
</evidence>
<dbReference type="Proteomes" id="UP001596201">
    <property type="component" value="Unassembled WGS sequence"/>
</dbReference>
<keyword evidence="4 6" id="KW-1133">Transmembrane helix</keyword>
<dbReference type="AlphaFoldDB" id="A0ABD5RCA8"/>
<proteinExistence type="inferred from homology"/>
<evidence type="ECO:0000256" key="5">
    <source>
        <dbReference type="ARBA" id="ARBA00023136"/>
    </source>
</evidence>
<name>A0ABD5RCA8_9EURY</name>
<dbReference type="InterPro" id="IPR051401">
    <property type="entry name" value="GtrA_CellWall_Glycosyl"/>
</dbReference>
<evidence type="ECO:0000256" key="3">
    <source>
        <dbReference type="ARBA" id="ARBA00022692"/>
    </source>
</evidence>
<evidence type="ECO:0000313" key="9">
    <source>
        <dbReference type="Proteomes" id="UP001596201"/>
    </source>
</evidence>
<feature type="transmembrane region" description="Helical" evidence="6">
    <location>
        <begin position="119"/>
        <end position="138"/>
    </location>
</feature>
<comment type="caution">
    <text evidence="8">The sequence shown here is derived from an EMBL/GenBank/DDBJ whole genome shotgun (WGS) entry which is preliminary data.</text>
</comment>